<dbReference type="Proteomes" id="UP001171902">
    <property type="component" value="Unassembled WGS sequence"/>
</dbReference>
<dbReference type="EMBL" id="JAUEMJ010000008">
    <property type="protein sequence ID" value="MDN3242564.1"/>
    <property type="molecule type" value="Genomic_DNA"/>
</dbReference>
<dbReference type="EC" id="3.1.1.103" evidence="2"/>
<keyword evidence="2" id="KW-0378">Hydrolase</keyword>
<evidence type="ECO:0000259" key="1">
    <source>
        <dbReference type="Pfam" id="PF00144"/>
    </source>
</evidence>
<accession>A0ABT7YVB7</accession>
<name>A0ABT7YVB7_9ACTN</name>
<reference evidence="2" key="1">
    <citation type="submission" date="2023-06" db="EMBL/GenBank/DDBJ databases">
        <title>Gycomyces niveus sp.nov., a novel actinomycete isolated from soil in Shouguang.</title>
        <authorList>
            <person name="Yang X."/>
            <person name="Zhao J."/>
        </authorList>
    </citation>
    <scope>NUCLEOTIDE SEQUENCE</scope>
    <source>
        <strain evidence="2">NEAU C2</strain>
    </source>
</reference>
<dbReference type="InterPro" id="IPR012338">
    <property type="entry name" value="Beta-lactam/transpept-like"/>
</dbReference>
<feature type="domain" description="Beta-lactamase-related" evidence="1">
    <location>
        <begin position="66"/>
        <end position="380"/>
    </location>
</feature>
<dbReference type="Gene3D" id="3.40.710.10">
    <property type="entry name" value="DD-peptidase/beta-lactamase superfamily"/>
    <property type="match status" value="1"/>
</dbReference>
<dbReference type="Pfam" id="PF00144">
    <property type="entry name" value="Beta-lactamase"/>
    <property type="match status" value="1"/>
</dbReference>
<proteinExistence type="predicted"/>
<gene>
    <name evidence="2" type="ORF">QWI33_22775</name>
</gene>
<dbReference type="PANTHER" id="PTHR46825:SF7">
    <property type="entry name" value="D-ALANYL-D-ALANINE CARBOXYPEPTIDASE"/>
    <property type="match status" value="1"/>
</dbReference>
<dbReference type="GO" id="GO:0016787">
    <property type="term" value="F:hydrolase activity"/>
    <property type="evidence" value="ECO:0007669"/>
    <property type="project" value="UniProtKB-KW"/>
</dbReference>
<evidence type="ECO:0000313" key="2">
    <source>
        <dbReference type="EMBL" id="MDN3242564.1"/>
    </source>
</evidence>
<protein>
    <submittedName>
        <fullName evidence="2">Serine hydrolase domain-containing protein</fullName>
        <ecNumber evidence="2">3.1.1.103</ecNumber>
    </submittedName>
</protein>
<dbReference type="InterPro" id="IPR023650">
    <property type="entry name" value="Beta-lactam_class-A_AS"/>
</dbReference>
<dbReference type="InterPro" id="IPR001466">
    <property type="entry name" value="Beta-lactam-related"/>
</dbReference>
<evidence type="ECO:0000313" key="3">
    <source>
        <dbReference type="Proteomes" id="UP001171902"/>
    </source>
</evidence>
<dbReference type="SUPFAM" id="SSF56601">
    <property type="entry name" value="beta-lactamase/transpeptidase-like"/>
    <property type="match status" value="1"/>
</dbReference>
<dbReference type="RefSeq" id="WP_289959222.1">
    <property type="nucleotide sequence ID" value="NZ_JAUEMJ010000008.1"/>
</dbReference>
<dbReference type="PROSITE" id="PS00146">
    <property type="entry name" value="BETA_LACTAMASE_A"/>
    <property type="match status" value="1"/>
</dbReference>
<keyword evidence="3" id="KW-1185">Reference proteome</keyword>
<sequence length="403" mass="42549">MESTSTTSSGPSTSRRRGKWWLAAAALALAIGGTAAAVHLPDDTSETDAPAYGLDDLQRDAEAIEALGVVGVQARVTTGSGPDLVATSGTAEAGTDRPVDGDGYFRIASTGKALVAATVLQLVDEGDLSLDDTVDRWLPGLVTGNGNDGRLITVRHLLQHTGGLHDDLPGYADHQEYLEHRYDTYTPQQIVERAMGHRPDFEPGTAWGYSNTGYALLDLIIEEATGRPWHEAVAARILDPLGMEHTYLPGDDPAIRSPHAQSYEVYPSGERADVTEVIVPDPGGYVSTTADVNRFFQALLGGELLSAPMLAEMQDTVPVGEEMQAFWPDAGYGLGLVGRPLSCGGGYWSHEGGESGFITLNGATEDGGRVVTVSMSTALGDDLLRQEQTASALVDRALCGSPG</sequence>
<comment type="caution">
    <text evidence="2">The sequence shown here is derived from an EMBL/GenBank/DDBJ whole genome shotgun (WGS) entry which is preliminary data.</text>
</comment>
<organism evidence="2 3">
    <name type="scientific">Glycomyces tritici</name>
    <dbReference type="NCBI Taxonomy" id="2665176"/>
    <lineage>
        <taxon>Bacteria</taxon>
        <taxon>Bacillati</taxon>
        <taxon>Actinomycetota</taxon>
        <taxon>Actinomycetes</taxon>
        <taxon>Glycomycetales</taxon>
        <taxon>Glycomycetaceae</taxon>
        <taxon>Glycomyces</taxon>
    </lineage>
</organism>
<dbReference type="InterPro" id="IPR050491">
    <property type="entry name" value="AmpC-like"/>
</dbReference>
<dbReference type="PANTHER" id="PTHR46825">
    <property type="entry name" value="D-ALANYL-D-ALANINE-CARBOXYPEPTIDASE/ENDOPEPTIDASE AMPH"/>
    <property type="match status" value="1"/>
</dbReference>